<keyword evidence="4" id="KW-1185">Reference proteome</keyword>
<dbReference type="AlphaFoldDB" id="A0A9P6JU89"/>
<feature type="compositionally biased region" description="Pro residues" evidence="1">
    <location>
        <begin position="367"/>
        <end position="382"/>
    </location>
</feature>
<feature type="transmembrane region" description="Helical" evidence="2">
    <location>
        <begin position="7"/>
        <end position="29"/>
    </location>
</feature>
<keyword evidence="2" id="KW-0812">Transmembrane</keyword>
<sequence>MIDILKYIRCFVFLVFVISNAVTTSVAVWNLSIIEGNVLYAAAGRIDTYLIILGSLGLLLIFPIIFLEIYGKITILGKVWFELLWVGLFGVMELVGASFTTSQSTSSMCAERQIDSEDQTSPCTSTQVLIAFTWIPALLLLGYGTLLLILAFVKSNEDRSVWTSGVGTYPWIRGVHNLKSAPTSPQRPMFRSKTPVIYAPRPRRAGAPVLAYRSGIDSEYDVESFRPSPPPGPLSTNMNIMSVERPMPPIPATTADSTFQIKPFKHQPVQMSQPVFSTPFYHSSVQRVIEERPGLSSVVPQAPPAVQLGQVRRLPPSPPPLGDWPRLDATSRPRTKKTLPPLTIPAPAPTSASIVQPSRSQTSFAPEPEPQPPIHALPPPPQRQSRRQNPLPPPPPPQSLVSPPVSSGLPYLTTSIAPLQPRRARPSGPRRVSSDNHDDPSSSTRRTVAVPPPLDLSKISSYTTNPSAFR</sequence>
<proteinExistence type="predicted"/>
<protein>
    <recommendedName>
        <fullName evidence="5">MARVEL domain-containing protein</fullName>
    </recommendedName>
</protein>
<dbReference type="OrthoDB" id="3269357at2759"/>
<feature type="compositionally biased region" description="Polar residues" evidence="1">
    <location>
        <begin position="355"/>
        <end position="364"/>
    </location>
</feature>
<feature type="compositionally biased region" description="Polar residues" evidence="1">
    <location>
        <begin position="458"/>
        <end position="470"/>
    </location>
</feature>
<evidence type="ECO:0000313" key="4">
    <source>
        <dbReference type="Proteomes" id="UP000807306"/>
    </source>
</evidence>
<accession>A0A9P6JU89</accession>
<evidence type="ECO:0000256" key="1">
    <source>
        <dbReference type="SAM" id="MobiDB-lite"/>
    </source>
</evidence>
<name>A0A9P6JU89_9AGAR</name>
<dbReference type="EMBL" id="MU157832">
    <property type="protein sequence ID" value="KAF9532280.1"/>
    <property type="molecule type" value="Genomic_DNA"/>
</dbReference>
<feature type="region of interest" description="Disordered" evidence="1">
    <location>
        <begin position="306"/>
        <end position="470"/>
    </location>
</feature>
<feature type="transmembrane region" description="Helical" evidence="2">
    <location>
        <begin position="49"/>
        <end position="67"/>
    </location>
</feature>
<feature type="compositionally biased region" description="Low complexity" evidence="1">
    <location>
        <begin position="399"/>
        <end position="410"/>
    </location>
</feature>
<organism evidence="3 4">
    <name type="scientific">Crepidotus variabilis</name>
    <dbReference type="NCBI Taxonomy" id="179855"/>
    <lineage>
        <taxon>Eukaryota</taxon>
        <taxon>Fungi</taxon>
        <taxon>Dikarya</taxon>
        <taxon>Basidiomycota</taxon>
        <taxon>Agaricomycotina</taxon>
        <taxon>Agaricomycetes</taxon>
        <taxon>Agaricomycetidae</taxon>
        <taxon>Agaricales</taxon>
        <taxon>Agaricineae</taxon>
        <taxon>Crepidotaceae</taxon>
        <taxon>Crepidotus</taxon>
    </lineage>
</organism>
<comment type="caution">
    <text evidence="3">The sequence shown here is derived from an EMBL/GenBank/DDBJ whole genome shotgun (WGS) entry which is preliminary data.</text>
</comment>
<reference evidence="3" key="1">
    <citation type="submission" date="2020-11" db="EMBL/GenBank/DDBJ databases">
        <authorList>
            <consortium name="DOE Joint Genome Institute"/>
            <person name="Ahrendt S."/>
            <person name="Riley R."/>
            <person name="Andreopoulos W."/>
            <person name="Labutti K."/>
            <person name="Pangilinan J."/>
            <person name="Ruiz-Duenas F.J."/>
            <person name="Barrasa J.M."/>
            <person name="Sanchez-Garcia M."/>
            <person name="Camarero S."/>
            <person name="Miyauchi S."/>
            <person name="Serrano A."/>
            <person name="Linde D."/>
            <person name="Babiker R."/>
            <person name="Drula E."/>
            <person name="Ayuso-Fernandez I."/>
            <person name="Pacheco R."/>
            <person name="Padilla G."/>
            <person name="Ferreira P."/>
            <person name="Barriuso J."/>
            <person name="Kellner H."/>
            <person name="Castanera R."/>
            <person name="Alfaro M."/>
            <person name="Ramirez L."/>
            <person name="Pisabarro A.G."/>
            <person name="Kuo A."/>
            <person name="Tritt A."/>
            <person name="Lipzen A."/>
            <person name="He G."/>
            <person name="Yan M."/>
            <person name="Ng V."/>
            <person name="Cullen D."/>
            <person name="Martin F."/>
            <person name="Rosso M.-N."/>
            <person name="Henrissat B."/>
            <person name="Hibbett D."/>
            <person name="Martinez A.T."/>
            <person name="Grigoriev I.V."/>
        </authorList>
    </citation>
    <scope>NUCLEOTIDE SEQUENCE</scope>
    <source>
        <strain evidence="3">CBS 506.95</strain>
    </source>
</reference>
<gene>
    <name evidence="3" type="ORF">CPB83DRAFT_847575</name>
</gene>
<feature type="transmembrane region" description="Helical" evidence="2">
    <location>
        <begin position="79"/>
        <end position="99"/>
    </location>
</feature>
<feature type="transmembrane region" description="Helical" evidence="2">
    <location>
        <begin position="128"/>
        <end position="153"/>
    </location>
</feature>
<evidence type="ECO:0008006" key="5">
    <source>
        <dbReference type="Google" id="ProtNLM"/>
    </source>
</evidence>
<evidence type="ECO:0000256" key="2">
    <source>
        <dbReference type="SAM" id="Phobius"/>
    </source>
</evidence>
<dbReference type="Proteomes" id="UP000807306">
    <property type="component" value="Unassembled WGS sequence"/>
</dbReference>
<evidence type="ECO:0000313" key="3">
    <source>
        <dbReference type="EMBL" id="KAF9532280.1"/>
    </source>
</evidence>
<keyword evidence="2" id="KW-1133">Transmembrane helix</keyword>
<keyword evidence="2" id="KW-0472">Membrane</keyword>